<dbReference type="OrthoDB" id="1938232at2759"/>
<dbReference type="EMBL" id="JACXVP010000008">
    <property type="protein sequence ID" value="KAG5589128.1"/>
    <property type="molecule type" value="Genomic_DNA"/>
</dbReference>
<evidence type="ECO:0008006" key="4">
    <source>
        <dbReference type="Google" id="ProtNLM"/>
    </source>
</evidence>
<evidence type="ECO:0000313" key="2">
    <source>
        <dbReference type="EMBL" id="KAG5589128.1"/>
    </source>
</evidence>
<comment type="caution">
    <text evidence="2">The sequence shown here is derived from an EMBL/GenBank/DDBJ whole genome shotgun (WGS) entry which is preliminary data.</text>
</comment>
<organism evidence="2 3">
    <name type="scientific">Solanum commersonii</name>
    <name type="common">Commerson's wild potato</name>
    <name type="synonym">Commerson's nightshade</name>
    <dbReference type="NCBI Taxonomy" id="4109"/>
    <lineage>
        <taxon>Eukaryota</taxon>
        <taxon>Viridiplantae</taxon>
        <taxon>Streptophyta</taxon>
        <taxon>Embryophyta</taxon>
        <taxon>Tracheophyta</taxon>
        <taxon>Spermatophyta</taxon>
        <taxon>Magnoliopsida</taxon>
        <taxon>eudicotyledons</taxon>
        <taxon>Gunneridae</taxon>
        <taxon>Pentapetalae</taxon>
        <taxon>asterids</taxon>
        <taxon>lamiids</taxon>
        <taxon>Solanales</taxon>
        <taxon>Solanaceae</taxon>
        <taxon>Solanoideae</taxon>
        <taxon>Solaneae</taxon>
        <taxon>Solanum</taxon>
    </lineage>
</organism>
<proteinExistence type="predicted"/>
<keyword evidence="1" id="KW-0732">Signal</keyword>
<dbReference type="Proteomes" id="UP000824120">
    <property type="component" value="Chromosome 8"/>
</dbReference>
<feature type="signal peptide" evidence="1">
    <location>
        <begin position="1"/>
        <end position="20"/>
    </location>
</feature>
<evidence type="ECO:0000256" key="1">
    <source>
        <dbReference type="SAM" id="SignalP"/>
    </source>
</evidence>
<keyword evidence="3" id="KW-1185">Reference proteome</keyword>
<dbReference type="SUPFAM" id="SSF50891">
    <property type="entry name" value="Cyclophilin-like"/>
    <property type="match status" value="1"/>
</dbReference>
<reference evidence="2 3" key="1">
    <citation type="submission" date="2020-09" db="EMBL/GenBank/DDBJ databases">
        <title>De no assembly of potato wild relative species, Solanum commersonii.</title>
        <authorList>
            <person name="Cho K."/>
        </authorList>
    </citation>
    <scope>NUCLEOTIDE SEQUENCE [LARGE SCALE GENOMIC DNA]</scope>
    <source>
        <strain evidence="2">LZ3.2</strain>
        <tissue evidence="2">Leaf</tissue>
    </source>
</reference>
<accession>A0A9J5XPU1</accession>
<dbReference type="InterPro" id="IPR029000">
    <property type="entry name" value="Cyclophilin-like_dom_sf"/>
</dbReference>
<dbReference type="AlphaFoldDB" id="A0A9J5XPU1"/>
<protein>
    <recommendedName>
        <fullName evidence="4">Secreted protein</fullName>
    </recommendedName>
</protein>
<evidence type="ECO:0000313" key="3">
    <source>
        <dbReference type="Proteomes" id="UP000824120"/>
    </source>
</evidence>
<name>A0A9J5XPU1_SOLCO</name>
<feature type="chain" id="PRO_5039933911" description="Secreted protein" evidence="1">
    <location>
        <begin position="21"/>
        <end position="89"/>
    </location>
</feature>
<gene>
    <name evidence="2" type="ORF">H5410_039642</name>
</gene>
<sequence>MVCFLCFCDIFLCFIIVIEIEIDKFSKCLVFLQSVTLHTNLGDIKCEIFCDEVPRTAEGALVACSPIIKSPAYLFFEHCAGFSPSHTWS</sequence>